<evidence type="ECO:0000256" key="6">
    <source>
        <dbReference type="SAM" id="Phobius"/>
    </source>
</evidence>
<comment type="caution">
    <text evidence="8">The sequence shown here is derived from an EMBL/GenBank/DDBJ whole genome shotgun (WGS) entry which is preliminary data.</text>
</comment>
<reference evidence="8 9" key="1">
    <citation type="journal article" date="2019" name="Int. J. Syst. Evol. Microbiol.">
        <title>The Global Catalogue of Microorganisms (GCM) 10K type strain sequencing project: providing services to taxonomists for standard genome sequencing and annotation.</title>
        <authorList>
            <consortium name="The Broad Institute Genomics Platform"/>
            <consortium name="The Broad Institute Genome Sequencing Center for Infectious Disease"/>
            <person name="Wu L."/>
            <person name="Ma J."/>
        </authorList>
    </citation>
    <scope>NUCLEOTIDE SEQUENCE [LARGE SCALE GENOMIC DNA]</scope>
    <source>
        <strain evidence="8 9">CGMCC 1.3240</strain>
    </source>
</reference>
<feature type="transmembrane region" description="Helical" evidence="6">
    <location>
        <begin position="110"/>
        <end position="127"/>
    </location>
</feature>
<gene>
    <name evidence="8" type="ORF">ACFQGH_08415</name>
</gene>
<dbReference type="InterPro" id="IPR001750">
    <property type="entry name" value="ND/Mrp_TM"/>
</dbReference>
<feature type="transmembrane region" description="Helical" evidence="6">
    <location>
        <begin position="205"/>
        <end position="231"/>
    </location>
</feature>
<accession>A0ABD5V8K4</accession>
<dbReference type="InterPro" id="IPR050586">
    <property type="entry name" value="CPA3_Na-H_Antiporter_D"/>
</dbReference>
<feature type="transmembrane region" description="Helical" evidence="6">
    <location>
        <begin position="408"/>
        <end position="428"/>
    </location>
</feature>
<feature type="transmembrane region" description="Helical" evidence="6">
    <location>
        <begin position="370"/>
        <end position="388"/>
    </location>
</feature>
<evidence type="ECO:0000256" key="4">
    <source>
        <dbReference type="ARBA" id="ARBA00022989"/>
    </source>
</evidence>
<keyword evidence="2" id="KW-1003">Cell membrane</keyword>
<feature type="transmembrane region" description="Helical" evidence="6">
    <location>
        <begin position="6"/>
        <end position="25"/>
    </location>
</feature>
<keyword evidence="3 6" id="KW-0812">Transmembrane</keyword>
<proteinExistence type="predicted"/>
<dbReference type="GO" id="GO:0005886">
    <property type="term" value="C:plasma membrane"/>
    <property type="evidence" value="ECO:0007669"/>
    <property type="project" value="UniProtKB-SubCell"/>
</dbReference>
<dbReference type="AlphaFoldDB" id="A0ABD5V8K4"/>
<evidence type="ECO:0000313" key="8">
    <source>
        <dbReference type="EMBL" id="MFC6905219.1"/>
    </source>
</evidence>
<name>A0ABD5V8K4_9EURY</name>
<keyword evidence="9" id="KW-1185">Reference proteome</keyword>
<organism evidence="8 9">
    <name type="scientific">Halalkalicoccus tibetensis</name>
    <dbReference type="NCBI Taxonomy" id="175632"/>
    <lineage>
        <taxon>Archaea</taxon>
        <taxon>Methanobacteriati</taxon>
        <taxon>Methanobacteriota</taxon>
        <taxon>Stenosarchaea group</taxon>
        <taxon>Halobacteria</taxon>
        <taxon>Halobacteriales</taxon>
        <taxon>Halococcaceae</taxon>
        <taxon>Halalkalicoccus</taxon>
    </lineage>
</organism>
<keyword evidence="5 6" id="KW-0472">Membrane</keyword>
<dbReference type="PANTHER" id="PTHR42703">
    <property type="entry name" value="NADH DEHYDROGENASE"/>
    <property type="match status" value="1"/>
</dbReference>
<feature type="transmembrane region" description="Helical" evidence="6">
    <location>
        <begin position="335"/>
        <end position="358"/>
    </location>
</feature>
<comment type="subcellular location">
    <subcellularLocation>
        <location evidence="1">Cell membrane</location>
        <topology evidence="1">Multi-pass membrane protein</topology>
    </subcellularLocation>
</comment>
<feature type="transmembrane region" description="Helical" evidence="6">
    <location>
        <begin position="454"/>
        <end position="476"/>
    </location>
</feature>
<feature type="domain" description="NADH:quinone oxidoreductase/Mrp antiporter transmembrane" evidence="7">
    <location>
        <begin position="126"/>
        <end position="423"/>
    </location>
</feature>
<feature type="transmembrane region" description="Helical" evidence="6">
    <location>
        <begin position="79"/>
        <end position="98"/>
    </location>
</feature>
<feature type="transmembrane region" description="Helical" evidence="6">
    <location>
        <begin position="303"/>
        <end position="323"/>
    </location>
</feature>
<dbReference type="EMBL" id="JBHSXQ010000002">
    <property type="protein sequence ID" value="MFC6905219.1"/>
    <property type="molecule type" value="Genomic_DNA"/>
</dbReference>
<keyword evidence="4 6" id="KW-1133">Transmembrane helix</keyword>
<dbReference type="Pfam" id="PF00361">
    <property type="entry name" value="Proton_antipo_M"/>
    <property type="match status" value="1"/>
</dbReference>
<dbReference type="InterPro" id="IPR003918">
    <property type="entry name" value="NADH_UbQ_OxRdtase"/>
</dbReference>
<evidence type="ECO:0000256" key="5">
    <source>
        <dbReference type="ARBA" id="ARBA00023136"/>
    </source>
</evidence>
<feature type="transmembrane region" description="Helical" evidence="6">
    <location>
        <begin position="271"/>
        <end position="296"/>
    </location>
</feature>
<feature type="transmembrane region" description="Helical" evidence="6">
    <location>
        <begin position="133"/>
        <end position="150"/>
    </location>
</feature>
<evidence type="ECO:0000259" key="7">
    <source>
        <dbReference type="Pfam" id="PF00361"/>
    </source>
</evidence>
<evidence type="ECO:0000313" key="9">
    <source>
        <dbReference type="Proteomes" id="UP001596312"/>
    </source>
</evidence>
<feature type="transmembrane region" description="Helical" evidence="6">
    <location>
        <begin position="162"/>
        <end position="185"/>
    </location>
</feature>
<dbReference type="PRINTS" id="PR01437">
    <property type="entry name" value="NUOXDRDTASE4"/>
</dbReference>
<evidence type="ECO:0000256" key="2">
    <source>
        <dbReference type="ARBA" id="ARBA00022475"/>
    </source>
</evidence>
<dbReference type="Proteomes" id="UP001596312">
    <property type="component" value="Unassembled WGS sequence"/>
</dbReference>
<evidence type="ECO:0000256" key="1">
    <source>
        <dbReference type="ARBA" id="ARBA00004651"/>
    </source>
</evidence>
<evidence type="ECO:0000256" key="3">
    <source>
        <dbReference type="ARBA" id="ARBA00022692"/>
    </source>
</evidence>
<dbReference type="RefSeq" id="WP_340603733.1">
    <property type="nucleotide sequence ID" value="NZ_JBBMXV010000002.1"/>
</dbReference>
<protein>
    <submittedName>
        <fullName evidence="8">Proton-conducting transporter membrane subunit</fullName>
    </submittedName>
</protein>
<feature type="transmembrane region" description="Helical" evidence="6">
    <location>
        <begin position="243"/>
        <end position="265"/>
    </location>
</feature>
<sequence>MTDATWLAGAVIAAPLLGALCSVLAGRRVERTGWPIAVLALGATTLLTAWLAVLIAAGGPVRATLGGEGFVEIGVRADAFSAIIALLDVVLALGALAYTRHAGPRGNRFYGGYLLFVASVLAITLAGDLLTTFLGVQVMIAASARLVTSADSQRADYAARKLLVVGSVGSGVYLLGAALLARATGSVYMETVAEGVAAIGHSDPLVVAAFVASAGGLAVVVSMVPFHTWLAEAHAVAPDAVSALLSGVVPAAGVYAFVRVVYTVFTAEFLAANRVVVVGLIGFGVATVLIGSLFALAQTEIKLMLAYSTISQFGLVVAGLAIANETAVFGAIFQLVGHGLVKGALCVVAGILFVRFGAKSLEEYAGLAKRMPVVGASFVALGIAMIGLPPTVGFVGKWYIALGAVEAGLWPVAGVVLVSTLFSLGYVVPFIDRLYFHDPDPGAERVGGGTVTRWTLLLVAIAAASAFAIGLSSAWIESLLRPAIDGLL</sequence>
<feature type="transmembrane region" description="Helical" evidence="6">
    <location>
        <begin position="37"/>
        <end position="59"/>
    </location>
</feature>
<dbReference type="PANTHER" id="PTHR42703:SF1">
    <property type="entry name" value="NA(+)_H(+) ANTIPORTER SUBUNIT D1"/>
    <property type="match status" value="1"/>
</dbReference>